<dbReference type="Pfam" id="PF14382">
    <property type="entry name" value="ECR1_N"/>
    <property type="match status" value="1"/>
</dbReference>
<feature type="domain" description="S1 motif" evidence="5">
    <location>
        <begin position="118"/>
        <end position="197"/>
    </location>
</feature>
<feature type="region of interest" description="Disordered" evidence="4">
    <location>
        <begin position="1"/>
        <end position="22"/>
    </location>
</feature>
<dbReference type="VEuPathDB" id="AmoebaDB:ACA1_180170"/>
<dbReference type="Pfam" id="PF10447">
    <property type="entry name" value="EXOSC1"/>
    <property type="match status" value="1"/>
</dbReference>
<keyword evidence="2" id="KW-0963">Cytoplasm</keyword>
<dbReference type="SUPFAM" id="SSF50249">
    <property type="entry name" value="Nucleic acid-binding proteins"/>
    <property type="match status" value="1"/>
</dbReference>
<accession>L8GCA0</accession>
<dbReference type="PROSITE" id="PS50126">
    <property type="entry name" value="S1"/>
    <property type="match status" value="1"/>
</dbReference>
<protein>
    <submittedName>
        <fullName evidence="6">RNA-binding domain-containing protein</fullName>
    </submittedName>
</protein>
<dbReference type="SUPFAM" id="SSF110324">
    <property type="entry name" value="Ribosomal L27 protein-like"/>
    <property type="match status" value="1"/>
</dbReference>
<gene>
    <name evidence="6" type="ORF">ACA1_180170</name>
</gene>
<evidence type="ECO:0000256" key="3">
    <source>
        <dbReference type="ARBA" id="ARBA00022835"/>
    </source>
</evidence>
<dbReference type="GeneID" id="14911264"/>
<evidence type="ECO:0000256" key="4">
    <source>
        <dbReference type="SAM" id="MobiDB-lite"/>
    </source>
</evidence>
<dbReference type="STRING" id="1257118.L8GCA0"/>
<sequence length="240" mass="25124">MESDNTSPASSASMELSDSYHDSEAGAVVVPGQRVGHAEDYAAGEGTYVRGSHIYASVLGRRRLLSPAEAQRWREGLNVGEEASPVNGGEDAGKSVVVVEKAGGRGLGGGGGWVPRAGDVVTGVVVRVTPRVAAVNIACVGRRALPETFSGIVRSQDVRATATEQVELYKAFRPGDVVRAEVLSLGDARSYFLSTGRNDLGVVSATHSVSGAAMVPLSWNMMMCPKTNMTEPRKVAKLAP</sequence>
<dbReference type="KEGG" id="acan:ACA1_180170"/>
<organism evidence="6 7">
    <name type="scientific">Acanthamoeba castellanii (strain ATCC 30010 / Neff)</name>
    <dbReference type="NCBI Taxonomy" id="1257118"/>
    <lineage>
        <taxon>Eukaryota</taxon>
        <taxon>Amoebozoa</taxon>
        <taxon>Discosea</taxon>
        <taxon>Longamoebia</taxon>
        <taxon>Centramoebida</taxon>
        <taxon>Acanthamoebidae</taxon>
        <taxon>Acanthamoeba</taxon>
    </lineage>
</organism>
<proteinExistence type="predicted"/>
<dbReference type="InterPro" id="IPR019495">
    <property type="entry name" value="EXOSC1_C"/>
</dbReference>
<evidence type="ECO:0000256" key="1">
    <source>
        <dbReference type="ARBA" id="ARBA00004604"/>
    </source>
</evidence>
<dbReference type="GO" id="GO:0006396">
    <property type="term" value="P:RNA processing"/>
    <property type="evidence" value="ECO:0007669"/>
    <property type="project" value="InterPro"/>
</dbReference>
<feature type="compositionally biased region" description="Polar residues" evidence="4">
    <location>
        <begin position="1"/>
        <end position="16"/>
    </location>
</feature>
<dbReference type="GO" id="GO:0005737">
    <property type="term" value="C:cytoplasm"/>
    <property type="evidence" value="ECO:0007669"/>
    <property type="project" value="TreeGrafter"/>
</dbReference>
<dbReference type="FunFam" id="2.40.50.140:FF:000198">
    <property type="entry name" value="Exosome complex component CSL4"/>
    <property type="match status" value="1"/>
</dbReference>
<dbReference type="Gene3D" id="2.40.50.140">
    <property type="entry name" value="Nucleic acid-binding proteins"/>
    <property type="match status" value="1"/>
</dbReference>
<dbReference type="InterPro" id="IPR025721">
    <property type="entry name" value="Exosome_cplx_N_dom"/>
</dbReference>
<dbReference type="InterPro" id="IPR039771">
    <property type="entry name" value="Csl4"/>
</dbReference>
<dbReference type="SMART" id="SM00316">
    <property type="entry name" value="S1"/>
    <property type="match status" value="1"/>
</dbReference>
<reference evidence="6 7" key="1">
    <citation type="journal article" date="2013" name="Genome Biol.">
        <title>Genome of Acanthamoeba castellanii highlights extensive lateral gene transfer and early evolution of tyrosine kinase signaling.</title>
        <authorList>
            <person name="Clarke M."/>
            <person name="Lohan A.J."/>
            <person name="Liu B."/>
            <person name="Lagkouvardos I."/>
            <person name="Roy S."/>
            <person name="Zafar N."/>
            <person name="Bertelli C."/>
            <person name="Schilde C."/>
            <person name="Kianianmomeni A."/>
            <person name="Burglin T.R."/>
            <person name="Frech C."/>
            <person name="Turcotte B."/>
            <person name="Kopec K.O."/>
            <person name="Synnott J.M."/>
            <person name="Choo C."/>
            <person name="Paponov I."/>
            <person name="Finkler A."/>
            <person name="Soon Heng Tan C."/>
            <person name="Hutchins A.P."/>
            <person name="Weinmeier T."/>
            <person name="Rattei T."/>
            <person name="Chu J.S."/>
            <person name="Gimenez G."/>
            <person name="Irimia M."/>
            <person name="Rigden D.J."/>
            <person name="Fitzpatrick D.A."/>
            <person name="Lorenzo-Morales J."/>
            <person name="Bateman A."/>
            <person name="Chiu C.H."/>
            <person name="Tang P."/>
            <person name="Hegemann P."/>
            <person name="Fromm H."/>
            <person name="Raoult D."/>
            <person name="Greub G."/>
            <person name="Miranda-Saavedra D."/>
            <person name="Chen N."/>
            <person name="Nash P."/>
            <person name="Ginger M.L."/>
            <person name="Horn M."/>
            <person name="Schaap P."/>
            <person name="Caler L."/>
            <person name="Loftus B."/>
        </authorList>
    </citation>
    <scope>NUCLEOTIDE SEQUENCE [LARGE SCALE GENOMIC DNA]</scope>
    <source>
        <strain evidence="6 7">Neff</strain>
    </source>
</reference>
<dbReference type="GO" id="GO:0003723">
    <property type="term" value="F:RNA binding"/>
    <property type="evidence" value="ECO:0007669"/>
    <property type="project" value="InterPro"/>
</dbReference>
<dbReference type="Gene3D" id="2.40.50.100">
    <property type="match status" value="1"/>
</dbReference>
<dbReference type="OMA" id="PMVPVGW"/>
<comment type="subcellular location">
    <subcellularLocation>
        <location evidence="1">Nucleus</location>
        <location evidence="1">Nucleolus</location>
    </subcellularLocation>
</comment>
<name>L8GCA0_ACACF</name>
<keyword evidence="3" id="KW-0271">Exosome</keyword>
<evidence type="ECO:0000313" key="7">
    <source>
        <dbReference type="Proteomes" id="UP000011083"/>
    </source>
</evidence>
<dbReference type="OrthoDB" id="440760at2759"/>
<dbReference type="GO" id="GO:0000176">
    <property type="term" value="C:nuclear exosome (RNase complex)"/>
    <property type="evidence" value="ECO:0007669"/>
    <property type="project" value="TreeGrafter"/>
</dbReference>
<dbReference type="AlphaFoldDB" id="L8GCA0"/>
<dbReference type="Proteomes" id="UP000011083">
    <property type="component" value="Unassembled WGS sequence"/>
</dbReference>
<evidence type="ECO:0000313" key="6">
    <source>
        <dbReference type="EMBL" id="ELR10845.1"/>
    </source>
</evidence>
<evidence type="ECO:0000256" key="2">
    <source>
        <dbReference type="ARBA" id="ARBA00022490"/>
    </source>
</evidence>
<dbReference type="PANTHER" id="PTHR12686:SF8">
    <property type="entry name" value="EXOSOME COMPLEX COMPONENT CSL4"/>
    <property type="match status" value="1"/>
</dbReference>
<evidence type="ECO:0000259" key="5">
    <source>
        <dbReference type="PROSITE" id="PS50126"/>
    </source>
</evidence>
<dbReference type="InterPro" id="IPR012340">
    <property type="entry name" value="NA-bd_OB-fold"/>
</dbReference>
<dbReference type="PANTHER" id="PTHR12686">
    <property type="entry name" value="3'-5' EXORIBONUCLEASE CSL4-RELATED"/>
    <property type="match status" value="1"/>
</dbReference>
<dbReference type="RefSeq" id="XP_004332858.1">
    <property type="nucleotide sequence ID" value="XM_004332810.1"/>
</dbReference>
<dbReference type="EMBL" id="KB008172">
    <property type="protein sequence ID" value="ELR10845.1"/>
    <property type="molecule type" value="Genomic_DNA"/>
</dbReference>
<keyword evidence="7" id="KW-1185">Reference proteome</keyword>
<dbReference type="InterPro" id="IPR003029">
    <property type="entry name" value="S1_domain"/>
</dbReference>
<dbReference type="GO" id="GO:0005730">
    <property type="term" value="C:nucleolus"/>
    <property type="evidence" value="ECO:0007669"/>
    <property type="project" value="UniProtKB-SubCell"/>
</dbReference>